<keyword evidence="4" id="KW-1185">Reference proteome</keyword>
<gene>
    <name evidence="3" type="ORF">R1flu_005861</name>
</gene>
<evidence type="ECO:0000313" key="4">
    <source>
        <dbReference type="Proteomes" id="UP001605036"/>
    </source>
</evidence>
<dbReference type="SUPFAM" id="SSF53098">
    <property type="entry name" value="Ribonuclease H-like"/>
    <property type="match status" value="1"/>
</dbReference>
<dbReference type="Gene3D" id="3.30.420.10">
    <property type="entry name" value="Ribonuclease H-like superfamily/Ribonuclease H"/>
    <property type="match status" value="1"/>
</dbReference>
<dbReference type="InterPro" id="IPR003165">
    <property type="entry name" value="Piwi"/>
</dbReference>
<dbReference type="InterPro" id="IPR036397">
    <property type="entry name" value="RNaseH_sf"/>
</dbReference>
<feature type="region of interest" description="Disordered" evidence="1">
    <location>
        <begin position="1"/>
        <end position="42"/>
    </location>
</feature>
<dbReference type="AlphaFoldDB" id="A0ABD1YUD3"/>
<evidence type="ECO:0000259" key="2">
    <source>
        <dbReference type="PROSITE" id="PS50822"/>
    </source>
</evidence>
<reference evidence="3 4" key="1">
    <citation type="submission" date="2024-09" db="EMBL/GenBank/DDBJ databases">
        <title>Chromosome-scale assembly of Riccia fluitans.</title>
        <authorList>
            <person name="Paukszto L."/>
            <person name="Sawicki J."/>
            <person name="Karawczyk K."/>
            <person name="Piernik-Szablinska J."/>
            <person name="Szczecinska M."/>
            <person name="Mazdziarz M."/>
        </authorList>
    </citation>
    <scope>NUCLEOTIDE SEQUENCE [LARGE SCALE GENOMIC DNA]</scope>
    <source>
        <strain evidence="3">Rf_01</strain>
        <tissue evidence="3">Aerial parts of the thallus</tissue>
    </source>
</reference>
<accession>A0ABD1YUD3</accession>
<dbReference type="InterPro" id="IPR012337">
    <property type="entry name" value="RNaseH-like_sf"/>
</dbReference>
<dbReference type="Gene3D" id="3.40.50.2300">
    <property type="match status" value="1"/>
</dbReference>
<evidence type="ECO:0000313" key="3">
    <source>
        <dbReference type="EMBL" id="KAL2634382.1"/>
    </source>
</evidence>
<evidence type="ECO:0000256" key="1">
    <source>
        <dbReference type="SAM" id="MobiDB-lite"/>
    </source>
</evidence>
<proteinExistence type="predicted"/>
<dbReference type="EMBL" id="JBHFFA010000003">
    <property type="protein sequence ID" value="KAL2634382.1"/>
    <property type="molecule type" value="Genomic_DNA"/>
</dbReference>
<dbReference type="SMART" id="SM00950">
    <property type="entry name" value="Piwi"/>
    <property type="match status" value="1"/>
</dbReference>
<dbReference type="PANTHER" id="PTHR22891">
    <property type="entry name" value="EUKARYOTIC TRANSLATION INITIATION FACTOR 2C"/>
    <property type="match status" value="1"/>
</dbReference>
<name>A0ABD1YUD3_9MARC</name>
<sequence>MSSNRASKDKSTRDETQAPVGSTAAPFSSAAGDDLKRKSKSKCGWEVKPALATGGPEFLPPPPPLSPSIILRMVAGTAGGSASSYNAPYLAAPPPRGFNAPTYQRTPSSPSAVPEGFNPSVPSVYKPVFSATSDRAPTISSSRMSGTSTSQERRGFQAFMEGALQLAESQFPSQLRLQPYPDGVKPKPEALNEGYERLKLRGMESLRGVSRQVLDQYVMYSQFYYDAILPLKDRSVKQPGYEAQVPLEVNMFPLKINTPEIIRYNVSWKPTGAANKATLRTWKVKIWNKLCQEAKKRWKQVGNFQLNPPEFGIGTWDTGIRLLRSDEIPETILNDPKTNPVVTNSVVETGYHGSFGTKEQPVEFTIENNPTRLLTDMSEIVTKGCDEHGYENWFHLRSALQNIFYHFPAWTMGWTEDCTHQRMFFPTVYGPQDQRQDAVKAIRGIVFFPEECGERVNDMFVIRRGYRTSPKLFPSGLCVNVWTCLSPFFRAQVTVDHAIDIVLKLKTSRAFDGSPLRGSDLRLLEEHLQYIRVSTRLTQKVQEYKDPATFPRRLYKIYGFSQEACDRLKIPIYKRDARGNINGAEAGSEDFLPFCQKLYRAAFQEWPELNFRNIDQRLLSLPAVKVHPRYECYLPPWALVIKEHDKHSVRFKGKLSMATTAMNARRELYQRRGTEDLFTFLTDFMKVWTTTDIALPSFKIKIDPNPLKVTGCRLRPPHEFYCINSDTGKPQVPAISPSGYRLSVAPNRGANLEVSEFAKIKDYMILHFDETQPEKCYEWLRKFCQLNKIPEQEYSALQKRTPFVYNCGRIGDLQEFTIRIDEAIHSYRRKKQDIRVVPDLIFLFFFRKEYGPDLYDAFKYKCDVELGTRSQAICLPRWNFRAGAAACIPFLHMLLKLNKKMGGKNLLLRGPYVDEPDMPGTMIFGADVSHPDPVKVRHSIASVVGTVDMPPRTYGARIRVQAPSQELIQELQEMVGSLTREFHRKNPGVALERVFFFRDGVGDEDVPNLLLTKEIPAIFNGLHQGGAGPHVKLVYILAVKRHHTRFRDSANETTQGIQPGTVVNELPVFPLQTSFYLCTHLHPGEYVRRGTQRGVTRSTLYHVILDQLGLSLPELQTMIYHLCFTYEKSSTTLSVVPPVYYAHMVCTRGRGYYMETLRNKVKVEFPDVKETVAWGEAYPGHVQTSLDAHRSLRNTMYYI</sequence>
<dbReference type="PROSITE" id="PS50822">
    <property type="entry name" value="PIWI"/>
    <property type="match status" value="1"/>
</dbReference>
<protein>
    <recommendedName>
        <fullName evidence="2">Piwi domain-containing protein</fullName>
    </recommendedName>
</protein>
<feature type="domain" description="Piwi" evidence="2">
    <location>
        <begin position="841"/>
        <end position="1145"/>
    </location>
</feature>
<dbReference type="Proteomes" id="UP001605036">
    <property type="component" value="Unassembled WGS sequence"/>
</dbReference>
<organism evidence="3 4">
    <name type="scientific">Riccia fluitans</name>
    <dbReference type="NCBI Taxonomy" id="41844"/>
    <lineage>
        <taxon>Eukaryota</taxon>
        <taxon>Viridiplantae</taxon>
        <taxon>Streptophyta</taxon>
        <taxon>Embryophyta</taxon>
        <taxon>Marchantiophyta</taxon>
        <taxon>Marchantiopsida</taxon>
        <taxon>Marchantiidae</taxon>
        <taxon>Marchantiales</taxon>
        <taxon>Ricciaceae</taxon>
        <taxon>Riccia</taxon>
    </lineage>
</organism>
<comment type="caution">
    <text evidence="3">The sequence shown here is derived from an EMBL/GenBank/DDBJ whole genome shotgun (WGS) entry which is preliminary data.</text>
</comment>
<feature type="compositionally biased region" description="Basic and acidic residues" evidence="1">
    <location>
        <begin position="1"/>
        <end position="16"/>
    </location>
</feature>
<dbReference type="Pfam" id="PF02171">
    <property type="entry name" value="Piwi"/>
    <property type="match status" value="1"/>
</dbReference>